<evidence type="ECO:0000313" key="2">
    <source>
        <dbReference type="Proteomes" id="UP001454086"/>
    </source>
</evidence>
<dbReference type="Proteomes" id="UP001454086">
    <property type="component" value="Unassembled WGS sequence"/>
</dbReference>
<evidence type="ECO:0000313" key="1">
    <source>
        <dbReference type="EMBL" id="MEQ2428117.1"/>
    </source>
</evidence>
<evidence type="ECO:0008006" key="3">
    <source>
        <dbReference type="Google" id="ProtNLM"/>
    </source>
</evidence>
<organism evidence="1 2">
    <name type="scientific">Enterocloster hominis</name>
    <name type="common">ex Hitch et al. 2024</name>
    <dbReference type="NCBI Taxonomy" id="1917870"/>
    <lineage>
        <taxon>Bacteria</taxon>
        <taxon>Bacillati</taxon>
        <taxon>Bacillota</taxon>
        <taxon>Clostridia</taxon>
        <taxon>Lachnospirales</taxon>
        <taxon>Lachnospiraceae</taxon>
        <taxon>Enterocloster</taxon>
    </lineage>
</organism>
<reference evidence="1 2" key="1">
    <citation type="submission" date="2024-03" db="EMBL/GenBank/DDBJ databases">
        <title>Human intestinal bacterial collection.</title>
        <authorList>
            <person name="Pauvert C."/>
            <person name="Hitch T.C.A."/>
            <person name="Clavel T."/>
        </authorList>
    </citation>
    <scope>NUCLEOTIDE SEQUENCE [LARGE SCALE GENOMIC DNA]</scope>
    <source>
        <strain evidence="1 2">CLA-SR-H021</strain>
    </source>
</reference>
<dbReference type="RefSeq" id="WP_157045630.1">
    <property type="nucleotide sequence ID" value="NZ_JBBMFM010000152.1"/>
</dbReference>
<comment type="caution">
    <text evidence="1">The sequence shown here is derived from an EMBL/GenBank/DDBJ whole genome shotgun (WGS) entry which is preliminary data.</text>
</comment>
<proteinExistence type="predicted"/>
<name>A0ABV1DCK9_9FIRM</name>
<gene>
    <name evidence="1" type="ORF">WMQ36_24440</name>
</gene>
<accession>A0ABV1DCK9</accession>
<dbReference type="EMBL" id="JBBMFM010000152">
    <property type="protein sequence ID" value="MEQ2428117.1"/>
    <property type="molecule type" value="Genomic_DNA"/>
</dbReference>
<protein>
    <recommendedName>
        <fullName evidence="3">Helix-turn-helix domain-containing protein</fullName>
    </recommendedName>
</protein>
<keyword evidence="2" id="KW-1185">Reference proteome</keyword>
<sequence length="57" mass="6514">MTKKEKQVFQEYRDSANSELARAYKSGDSTAIDRALDWSVRLTCLFDDLIDINEQGA</sequence>